<dbReference type="AlphaFoldDB" id="A0A914MUH3"/>
<dbReference type="InterPro" id="IPR000953">
    <property type="entry name" value="Chromo/chromo_shadow_dom"/>
</dbReference>
<dbReference type="InterPro" id="IPR023780">
    <property type="entry name" value="Chromo_domain"/>
</dbReference>
<dbReference type="Gene3D" id="2.40.50.40">
    <property type="match status" value="1"/>
</dbReference>
<keyword evidence="2" id="KW-1185">Reference proteome</keyword>
<evidence type="ECO:0000259" key="1">
    <source>
        <dbReference type="PROSITE" id="PS50013"/>
    </source>
</evidence>
<dbReference type="SUPFAM" id="SSF54160">
    <property type="entry name" value="Chromo domain-like"/>
    <property type="match status" value="1"/>
</dbReference>
<dbReference type="SMART" id="SM00298">
    <property type="entry name" value="CHROMO"/>
    <property type="match status" value="1"/>
</dbReference>
<evidence type="ECO:0000313" key="2">
    <source>
        <dbReference type="Proteomes" id="UP000887563"/>
    </source>
</evidence>
<dbReference type="InterPro" id="IPR016197">
    <property type="entry name" value="Chromo-like_dom_sf"/>
</dbReference>
<dbReference type="WBParaSite" id="Minc3s02449g30102">
    <property type="protein sequence ID" value="Minc3s02449g30102"/>
    <property type="gene ID" value="Minc3s02449g30102"/>
</dbReference>
<dbReference type="Proteomes" id="UP000887563">
    <property type="component" value="Unplaced"/>
</dbReference>
<dbReference type="Pfam" id="PF00385">
    <property type="entry name" value="Chromo"/>
    <property type="match status" value="1"/>
</dbReference>
<protein>
    <submittedName>
        <fullName evidence="3">Chromo domain-containing protein</fullName>
    </submittedName>
</protein>
<accession>A0A914MUH3</accession>
<sequence>MQMICLVRERKKEDVLYDIEKVLKKRKFEGENQYFVKWKGYSTRFNSWIPASSVNWR</sequence>
<organism evidence="2 3">
    <name type="scientific">Meloidogyne incognita</name>
    <name type="common">Southern root-knot nematode worm</name>
    <name type="synonym">Oxyuris incognita</name>
    <dbReference type="NCBI Taxonomy" id="6306"/>
    <lineage>
        <taxon>Eukaryota</taxon>
        <taxon>Metazoa</taxon>
        <taxon>Ecdysozoa</taxon>
        <taxon>Nematoda</taxon>
        <taxon>Chromadorea</taxon>
        <taxon>Rhabditida</taxon>
        <taxon>Tylenchina</taxon>
        <taxon>Tylenchomorpha</taxon>
        <taxon>Tylenchoidea</taxon>
        <taxon>Meloidogynidae</taxon>
        <taxon>Meloidogyninae</taxon>
        <taxon>Meloidogyne</taxon>
        <taxon>Meloidogyne incognita group</taxon>
    </lineage>
</organism>
<feature type="domain" description="Chromo" evidence="1">
    <location>
        <begin position="17"/>
        <end position="57"/>
    </location>
</feature>
<dbReference type="CDD" id="cd00024">
    <property type="entry name" value="CD_CSD"/>
    <property type="match status" value="1"/>
</dbReference>
<name>A0A914MUH3_MELIC</name>
<reference evidence="3" key="1">
    <citation type="submission" date="2022-11" db="UniProtKB">
        <authorList>
            <consortium name="WormBaseParasite"/>
        </authorList>
    </citation>
    <scope>IDENTIFICATION</scope>
</reference>
<dbReference type="PROSITE" id="PS50013">
    <property type="entry name" value="CHROMO_2"/>
    <property type="match status" value="1"/>
</dbReference>
<proteinExistence type="predicted"/>
<evidence type="ECO:0000313" key="3">
    <source>
        <dbReference type="WBParaSite" id="Minc3s02449g30102"/>
    </source>
</evidence>